<sequence>ASPQQCPDAPGPCSVPGSPAGSHGRRGTSQEQPEPGQQRPHHLLHQPGGRQGMRGRAGALPGPSRSLRRIHTFGKRENSIKRDPNAPVVIRGWLCKQVWGELGGLWEGCWGAMGLYSREEAVLGSIPLPSYEIRPLPGDGKSRRFTFKVSLRGVSLVGTPQPGEWGLAEHRGMRTYHFSADTQEDMNGWIRAMSQSAAAESDPSTM</sequence>
<dbReference type="InterPro" id="IPR001849">
    <property type="entry name" value="PH_domain"/>
</dbReference>
<feature type="region of interest" description="Disordered" evidence="1">
    <location>
        <begin position="1"/>
        <end position="67"/>
    </location>
</feature>
<dbReference type="Ensembl" id="ENSGAGT00000007826.1">
    <property type="protein sequence ID" value="ENSGAGP00000006738.1"/>
    <property type="gene ID" value="ENSGAGG00000005436.1"/>
</dbReference>
<dbReference type="Proteomes" id="UP000291020">
    <property type="component" value="Unassembled WGS sequence"/>
</dbReference>
<dbReference type="SMART" id="SM00233">
    <property type="entry name" value="PH"/>
    <property type="match status" value="1"/>
</dbReference>
<dbReference type="SUPFAM" id="SSF50729">
    <property type="entry name" value="PH domain-like"/>
    <property type="match status" value="1"/>
</dbReference>
<dbReference type="STRING" id="38772.ENSGAGP00000006738"/>
<dbReference type="AlphaFoldDB" id="A0A452GXI4"/>
<dbReference type="Pfam" id="PF00169">
    <property type="entry name" value="PH"/>
    <property type="match status" value="1"/>
</dbReference>
<feature type="domain" description="PH" evidence="2">
    <location>
        <begin position="87"/>
        <end position="198"/>
    </location>
</feature>
<dbReference type="PANTHER" id="PTHR12752">
    <property type="entry name" value="PHOSPHOINOSITOL 3-PHOSPHATE-BINDING PROTEIN"/>
    <property type="match status" value="1"/>
</dbReference>
<name>A0A452GXI4_9SAUR</name>
<dbReference type="InterPro" id="IPR011993">
    <property type="entry name" value="PH-like_dom_sf"/>
</dbReference>
<accession>A0A452GXI4</accession>
<evidence type="ECO:0000259" key="2">
    <source>
        <dbReference type="PROSITE" id="PS50003"/>
    </source>
</evidence>
<evidence type="ECO:0000313" key="4">
    <source>
        <dbReference type="Proteomes" id="UP000291020"/>
    </source>
</evidence>
<proteinExistence type="predicted"/>
<evidence type="ECO:0000313" key="3">
    <source>
        <dbReference type="Ensembl" id="ENSGAGP00000006738.1"/>
    </source>
</evidence>
<reference evidence="3" key="2">
    <citation type="submission" date="2025-08" db="UniProtKB">
        <authorList>
            <consortium name="Ensembl"/>
        </authorList>
    </citation>
    <scope>IDENTIFICATION</scope>
</reference>
<dbReference type="Gene3D" id="2.30.29.30">
    <property type="entry name" value="Pleckstrin-homology domain (PH domain)/Phosphotyrosine-binding domain (PTB)"/>
    <property type="match status" value="1"/>
</dbReference>
<dbReference type="PROSITE" id="PS50003">
    <property type="entry name" value="PH_DOMAIN"/>
    <property type="match status" value="1"/>
</dbReference>
<reference evidence="3" key="3">
    <citation type="submission" date="2025-09" db="UniProtKB">
        <authorList>
            <consortium name="Ensembl"/>
        </authorList>
    </citation>
    <scope>IDENTIFICATION</scope>
</reference>
<protein>
    <recommendedName>
        <fullName evidence="2">PH domain-containing protein</fullName>
    </recommendedName>
</protein>
<dbReference type="PANTHER" id="PTHR12752:SF7">
    <property type="entry name" value="PLECKSTRIN HOMOLOGY DOMAIN-CONTAINING FAMILY A MEMBER 4"/>
    <property type="match status" value="1"/>
</dbReference>
<reference evidence="4" key="1">
    <citation type="journal article" date="2017" name="PLoS ONE">
        <title>The Agassiz's desert tortoise genome provides a resource for the conservation of a threatened species.</title>
        <authorList>
            <person name="Tollis M."/>
            <person name="DeNardo D.F."/>
            <person name="Cornelius J.A."/>
            <person name="Dolby G.A."/>
            <person name="Edwards T."/>
            <person name="Henen B.T."/>
            <person name="Karl A.E."/>
            <person name="Murphy R.W."/>
            <person name="Kusumi K."/>
        </authorList>
    </citation>
    <scope>NUCLEOTIDE SEQUENCE [LARGE SCALE GENOMIC DNA]</scope>
</reference>
<evidence type="ECO:0000256" key="1">
    <source>
        <dbReference type="SAM" id="MobiDB-lite"/>
    </source>
</evidence>
<keyword evidence="4" id="KW-1185">Reference proteome</keyword>
<organism evidence="3 4">
    <name type="scientific">Gopherus agassizii</name>
    <name type="common">Agassiz's desert tortoise</name>
    <dbReference type="NCBI Taxonomy" id="38772"/>
    <lineage>
        <taxon>Eukaryota</taxon>
        <taxon>Metazoa</taxon>
        <taxon>Chordata</taxon>
        <taxon>Craniata</taxon>
        <taxon>Vertebrata</taxon>
        <taxon>Euteleostomi</taxon>
        <taxon>Archelosauria</taxon>
        <taxon>Testudinata</taxon>
        <taxon>Testudines</taxon>
        <taxon>Cryptodira</taxon>
        <taxon>Durocryptodira</taxon>
        <taxon>Testudinoidea</taxon>
        <taxon>Testudinidae</taxon>
        <taxon>Gopherus</taxon>
    </lineage>
</organism>